<dbReference type="EMBL" id="MT840186">
    <property type="protein sequence ID" value="QNL31607.1"/>
    <property type="molecule type" value="Genomic_DNA"/>
</dbReference>
<organism evidence="1">
    <name type="scientific">Bacteriophage sp</name>
    <dbReference type="NCBI Taxonomy" id="38018"/>
    <lineage>
        <taxon>Viruses</taxon>
    </lineage>
</organism>
<name>A0A7G9A4D4_9VIRU</name>
<protein>
    <submittedName>
        <fullName evidence="1">Uncharacterized protein</fullName>
    </submittedName>
</protein>
<evidence type="ECO:0000313" key="1">
    <source>
        <dbReference type="EMBL" id="QNL31607.1"/>
    </source>
</evidence>
<sequence length="81" mass="9698">MMTKFFNRSHITPALIDAGETFTDKEIAEIYDVSLTTIRRWKKSVKARRQPNTKLCSTLPHSWIIKKDGKWERTEWKEVFR</sequence>
<reference evidence="1" key="1">
    <citation type="submission" date="2020-07" db="EMBL/GenBank/DDBJ databases">
        <title>Dissolved microcystin release linked to lysis of a Microcystis spp. bloom in Lake Erie (USA) attributed to a novel cyanophage.</title>
        <authorList>
            <person name="McKindles K.M."/>
            <person name="Manes M.A."/>
            <person name="DeMarco J.R."/>
            <person name="McClure A."/>
            <person name="McKay R.M."/>
            <person name="Davis T.W."/>
            <person name="Bullerjahn G.S."/>
        </authorList>
    </citation>
    <scope>NUCLEOTIDE SEQUENCE</scope>
</reference>
<dbReference type="Gene3D" id="1.10.10.60">
    <property type="entry name" value="Homeodomain-like"/>
    <property type="match status" value="1"/>
</dbReference>
<proteinExistence type="predicted"/>
<accession>A0A7G9A4D4</accession>